<feature type="compositionally biased region" description="Polar residues" evidence="1">
    <location>
        <begin position="148"/>
        <end position="168"/>
    </location>
</feature>
<dbReference type="Proteomes" id="UP001219525">
    <property type="component" value="Unassembled WGS sequence"/>
</dbReference>
<protein>
    <submittedName>
        <fullName evidence="2">Uncharacterized protein</fullName>
    </submittedName>
</protein>
<evidence type="ECO:0000313" key="3">
    <source>
        <dbReference type="Proteomes" id="UP001219525"/>
    </source>
</evidence>
<dbReference type="SUPFAM" id="SSF49764">
    <property type="entry name" value="HSP20-like chaperones"/>
    <property type="match status" value="1"/>
</dbReference>
<feature type="compositionally biased region" description="Low complexity" evidence="1">
    <location>
        <begin position="33"/>
        <end position="44"/>
    </location>
</feature>
<name>A0AAD6YRK1_9AGAR</name>
<dbReference type="AlphaFoldDB" id="A0AAD6YRK1"/>
<accession>A0AAD6YRK1</accession>
<comment type="caution">
    <text evidence="2">The sequence shown here is derived from an EMBL/GenBank/DDBJ whole genome shotgun (WGS) entry which is preliminary data.</text>
</comment>
<dbReference type="EMBL" id="JARJCW010000003">
    <property type="protein sequence ID" value="KAJ7227226.1"/>
    <property type="molecule type" value="Genomic_DNA"/>
</dbReference>
<proteinExistence type="predicted"/>
<keyword evidence="3" id="KW-1185">Reference proteome</keyword>
<evidence type="ECO:0000313" key="2">
    <source>
        <dbReference type="EMBL" id="KAJ7227226.1"/>
    </source>
</evidence>
<feature type="region of interest" description="Disordered" evidence="1">
    <location>
        <begin position="1"/>
        <end position="83"/>
    </location>
</feature>
<sequence length="305" mass="33996">MASPAAQLSRLDMESPALTCSARSKRLTPPITPATTGAGVTGIIYPSPVESSPSGMTSAARPGPPRRVSRPGSSSSESKNFVEISIPPQLDDFEALDDLWDALRQEKELKMNREKAKVKSLEEFKPREVINTNPIPQSPSPRPGSSSKISNPKRTPSRVSSPHITPSVRTAERRTLLEEVVSNQEQDSFQIPSAAKTVKKKKSILSFHSSPTKNCIVAIFDFRGIGRDDIRVTYRRDHILVSWEKWEIEDWAEEDCLCRRTVERVYHKVIPLAEGTKFRDIYGAMKGEDLLLRYPLVGINGSRES</sequence>
<gene>
    <name evidence="2" type="ORF">GGX14DRAFT_628927</name>
</gene>
<evidence type="ECO:0000256" key="1">
    <source>
        <dbReference type="SAM" id="MobiDB-lite"/>
    </source>
</evidence>
<feature type="region of interest" description="Disordered" evidence="1">
    <location>
        <begin position="124"/>
        <end position="168"/>
    </location>
</feature>
<organism evidence="2 3">
    <name type="scientific">Mycena pura</name>
    <dbReference type="NCBI Taxonomy" id="153505"/>
    <lineage>
        <taxon>Eukaryota</taxon>
        <taxon>Fungi</taxon>
        <taxon>Dikarya</taxon>
        <taxon>Basidiomycota</taxon>
        <taxon>Agaricomycotina</taxon>
        <taxon>Agaricomycetes</taxon>
        <taxon>Agaricomycetidae</taxon>
        <taxon>Agaricales</taxon>
        <taxon>Marasmiineae</taxon>
        <taxon>Mycenaceae</taxon>
        <taxon>Mycena</taxon>
    </lineage>
</organism>
<dbReference type="InterPro" id="IPR008978">
    <property type="entry name" value="HSP20-like_chaperone"/>
</dbReference>
<reference evidence="2" key="1">
    <citation type="submission" date="2023-03" db="EMBL/GenBank/DDBJ databases">
        <title>Massive genome expansion in bonnet fungi (Mycena s.s.) driven by repeated elements and novel gene families across ecological guilds.</title>
        <authorList>
            <consortium name="Lawrence Berkeley National Laboratory"/>
            <person name="Harder C.B."/>
            <person name="Miyauchi S."/>
            <person name="Viragh M."/>
            <person name="Kuo A."/>
            <person name="Thoen E."/>
            <person name="Andreopoulos B."/>
            <person name="Lu D."/>
            <person name="Skrede I."/>
            <person name="Drula E."/>
            <person name="Henrissat B."/>
            <person name="Morin E."/>
            <person name="Kohler A."/>
            <person name="Barry K."/>
            <person name="LaButti K."/>
            <person name="Morin E."/>
            <person name="Salamov A."/>
            <person name="Lipzen A."/>
            <person name="Mereny Z."/>
            <person name="Hegedus B."/>
            <person name="Baldrian P."/>
            <person name="Stursova M."/>
            <person name="Weitz H."/>
            <person name="Taylor A."/>
            <person name="Grigoriev I.V."/>
            <person name="Nagy L.G."/>
            <person name="Martin F."/>
            <person name="Kauserud H."/>
        </authorList>
    </citation>
    <scope>NUCLEOTIDE SEQUENCE</scope>
    <source>
        <strain evidence="2">9144</strain>
    </source>
</reference>